<keyword evidence="5" id="KW-0597">Phosphoprotein</keyword>
<dbReference type="Gene3D" id="1.10.287.130">
    <property type="match status" value="1"/>
</dbReference>
<feature type="domain" description="HAMP" evidence="12">
    <location>
        <begin position="170"/>
        <end position="222"/>
    </location>
</feature>
<dbReference type="InterPro" id="IPR005467">
    <property type="entry name" value="His_kinase_dom"/>
</dbReference>
<dbReference type="OrthoDB" id="9804645at2"/>
<feature type="transmembrane region" description="Helical" evidence="10">
    <location>
        <begin position="6"/>
        <end position="27"/>
    </location>
</feature>
<dbReference type="InterPro" id="IPR004358">
    <property type="entry name" value="Sig_transdc_His_kin-like_C"/>
</dbReference>
<dbReference type="RefSeq" id="WP_138856787.1">
    <property type="nucleotide sequence ID" value="NZ_CP040709.1"/>
</dbReference>
<dbReference type="PRINTS" id="PR00344">
    <property type="entry name" value="BCTRLSENSOR"/>
</dbReference>
<dbReference type="InterPro" id="IPR050980">
    <property type="entry name" value="2C_sensor_his_kinase"/>
</dbReference>
<feature type="transmembrane region" description="Helical" evidence="10">
    <location>
        <begin position="149"/>
        <end position="169"/>
    </location>
</feature>
<reference evidence="13 14" key="1">
    <citation type="submission" date="2020-08" db="EMBL/GenBank/DDBJ databases">
        <title>Genomic Encyclopedia of Type Strains, Phase IV (KMG-IV): sequencing the most valuable type-strain genomes for metagenomic binning, comparative biology and taxonomic classification.</title>
        <authorList>
            <person name="Goeker M."/>
        </authorList>
    </citation>
    <scope>NUCLEOTIDE SEQUENCE [LARGE SCALE GENOMIC DNA]</scope>
    <source>
        <strain evidence="13 14">DSM 23958</strain>
    </source>
</reference>
<dbReference type="InterPro" id="IPR003660">
    <property type="entry name" value="HAMP_dom"/>
</dbReference>
<dbReference type="GO" id="GO:0000155">
    <property type="term" value="F:phosphorelay sensor kinase activity"/>
    <property type="evidence" value="ECO:0007669"/>
    <property type="project" value="InterPro"/>
</dbReference>
<keyword evidence="9" id="KW-0067">ATP-binding</keyword>
<dbReference type="SUPFAM" id="SSF47384">
    <property type="entry name" value="Homodimeric domain of signal transducing histidine kinase"/>
    <property type="match status" value="1"/>
</dbReference>
<evidence type="ECO:0000256" key="2">
    <source>
        <dbReference type="ARBA" id="ARBA00004651"/>
    </source>
</evidence>
<evidence type="ECO:0000313" key="13">
    <source>
        <dbReference type="EMBL" id="MBB5206420.1"/>
    </source>
</evidence>
<keyword evidence="7" id="KW-0547">Nucleotide-binding</keyword>
<name>A0A840SDL1_9BURK</name>
<evidence type="ECO:0000256" key="3">
    <source>
        <dbReference type="ARBA" id="ARBA00012438"/>
    </source>
</evidence>
<dbReference type="GO" id="GO:0005524">
    <property type="term" value="F:ATP binding"/>
    <property type="evidence" value="ECO:0007669"/>
    <property type="project" value="UniProtKB-KW"/>
</dbReference>
<accession>A0A840SDL1</accession>
<dbReference type="Pfam" id="PF00672">
    <property type="entry name" value="HAMP"/>
    <property type="match status" value="1"/>
</dbReference>
<evidence type="ECO:0000313" key="14">
    <source>
        <dbReference type="Proteomes" id="UP000554837"/>
    </source>
</evidence>
<dbReference type="Proteomes" id="UP000554837">
    <property type="component" value="Unassembled WGS sequence"/>
</dbReference>
<evidence type="ECO:0000256" key="10">
    <source>
        <dbReference type="SAM" id="Phobius"/>
    </source>
</evidence>
<dbReference type="Gene3D" id="6.10.340.10">
    <property type="match status" value="1"/>
</dbReference>
<dbReference type="CDD" id="cd00082">
    <property type="entry name" value="HisKA"/>
    <property type="match status" value="1"/>
</dbReference>
<dbReference type="SUPFAM" id="SSF55874">
    <property type="entry name" value="ATPase domain of HSP90 chaperone/DNA topoisomerase II/histidine kinase"/>
    <property type="match status" value="1"/>
</dbReference>
<keyword evidence="6" id="KW-0808">Transferase</keyword>
<dbReference type="Pfam" id="PF02518">
    <property type="entry name" value="HATPase_c"/>
    <property type="match status" value="1"/>
</dbReference>
<feature type="domain" description="Histidine kinase" evidence="11">
    <location>
        <begin position="230"/>
        <end position="429"/>
    </location>
</feature>
<keyword evidence="8 13" id="KW-0418">Kinase</keyword>
<sequence>MKSLYLRIYLTVVAVLLAFALVGGWLAQRQMESEREQFETNQEERLQAMAVLLQRALPAADAPAHEQALALRQWSQQLRLPLALEDERGQRLASTGRFERLLDQHGPAALQVLPLSDGRRLLLLRPWRARGAQVLPFPPGWGGARGVHALILLFVLLFVAVALGAYPVVRRLTRRLEALKQGVERFGAGDLAHRVEVDGRDEVAALARSFNDSAQRVASLLQAHQSLVANASHELRSPLARLKMALALRDAQGPDAKLDAELSRNLAELDALIEELLLSARLEATEPLRAPVDLLGLLAEEAAQTGIPLHSDCGSAIVQGDERLLRRALRNLLENARRYGGAEQGVCLRQAPGQWRVEVEDRGAGVPDALRERIFEPFFRLPGHAEVAGGVGLGLALVQQIAQVHQGHVRCLPREGGGSVFVLSLPRNE</sequence>
<dbReference type="PANTHER" id="PTHR44936:SF10">
    <property type="entry name" value="SENSOR PROTEIN RSTB"/>
    <property type="match status" value="1"/>
</dbReference>
<comment type="catalytic activity">
    <reaction evidence="1">
        <text>ATP + protein L-histidine = ADP + protein N-phospho-L-histidine.</text>
        <dbReference type="EC" id="2.7.13.3"/>
    </reaction>
</comment>
<evidence type="ECO:0000256" key="4">
    <source>
        <dbReference type="ARBA" id="ARBA00022475"/>
    </source>
</evidence>
<keyword evidence="10" id="KW-0472">Membrane</keyword>
<evidence type="ECO:0000256" key="6">
    <source>
        <dbReference type="ARBA" id="ARBA00022679"/>
    </source>
</evidence>
<gene>
    <name evidence="13" type="ORF">HNQ51_003766</name>
</gene>
<dbReference type="InterPro" id="IPR003661">
    <property type="entry name" value="HisK_dim/P_dom"/>
</dbReference>
<dbReference type="InterPro" id="IPR036097">
    <property type="entry name" value="HisK_dim/P_sf"/>
</dbReference>
<comment type="subcellular location">
    <subcellularLocation>
        <location evidence="2">Cell membrane</location>
        <topology evidence="2">Multi-pass membrane protein</topology>
    </subcellularLocation>
</comment>
<dbReference type="SMART" id="SM00387">
    <property type="entry name" value="HATPase_c"/>
    <property type="match status" value="1"/>
</dbReference>
<keyword evidence="4" id="KW-1003">Cell membrane</keyword>
<evidence type="ECO:0000256" key="9">
    <source>
        <dbReference type="ARBA" id="ARBA00022840"/>
    </source>
</evidence>
<protein>
    <recommendedName>
        <fullName evidence="3">histidine kinase</fullName>
        <ecNumber evidence="3">2.7.13.3</ecNumber>
    </recommendedName>
</protein>
<evidence type="ECO:0000256" key="7">
    <source>
        <dbReference type="ARBA" id="ARBA00022741"/>
    </source>
</evidence>
<evidence type="ECO:0000259" key="12">
    <source>
        <dbReference type="PROSITE" id="PS50885"/>
    </source>
</evidence>
<organism evidence="13 14">
    <name type="scientific">Inhella inkyongensis</name>
    <dbReference type="NCBI Taxonomy" id="392593"/>
    <lineage>
        <taxon>Bacteria</taxon>
        <taxon>Pseudomonadati</taxon>
        <taxon>Pseudomonadota</taxon>
        <taxon>Betaproteobacteria</taxon>
        <taxon>Burkholderiales</taxon>
        <taxon>Sphaerotilaceae</taxon>
        <taxon>Inhella</taxon>
    </lineage>
</organism>
<dbReference type="Gene3D" id="3.30.565.10">
    <property type="entry name" value="Histidine kinase-like ATPase, C-terminal domain"/>
    <property type="match status" value="1"/>
</dbReference>
<dbReference type="EC" id="2.7.13.3" evidence="3"/>
<dbReference type="PANTHER" id="PTHR44936">
    <property type="entry name" value="SENSOR PROTEIN CREC"/>
    <property type="match status" value="1"/>
</dbReference>
<dbReference type="SMART" id="SM00388">
    <property type="entry name" value="HisKA"/>
    <property type="match status" value="1"/>
</dbReference>
<dbReference type="PROSITE" id="PS50885">
    <property type="entry name" value="HAMP"/>
    <property type="match status" value="1"/>
</dbReference>
<evidence type="ECO:0000259" key="11">
    <source>
        <dbReference type="PROSITE" id="PS50109"/>
    </source>
</evidence>
<evidence type="ECO:0000256" key="5">
    <source>
        <dbReference type="ARBA" id="ARBA00022553"/>
    </source>
</evidence>
<evidence type="ECO:0000256" key="1">
    <source>
        <dbReference type="ARBA" id="ARBA00000085"/>
    </source>
</evidence>
<evidence type="ECO:0000256" key="8">
    <source>
        <dbReference type="ARBA" id="ARBA00022777"/>
    </source>
</evidence>
<dbReference type="EMBL" id="JACHHO010000012">
    <property type="protein sequence ID" value="MBB5206420.1"/>
    <property type="molecule type" value="Genomic_DNA"/>
</dbReference>
<comment type="caution">
    <text evidence="13">The sequence shown here is derived from an EMBL/GenBank/DDBJ whole genome shotgun (WGS) entry which is preliminary data.</text>
</comment>
<dbReference type="PROSITE" id="PS50109">
    <property type="entry name" value="HIS_KIN"/>
    <property type="match status" value="1"/>
</dbReference>
<proteinExistence type="predicted"/>
<dbReference type="AlphaFoldDB" id="A0A840SDL1"/>
<keyword evidence="10" id="KW-0812">Transmembrane</keyword>
<dbReference type="CDD" id="cd06225">
    <property type="entry name" value="HAMP"/>
    <property type="match status" value="1"/>
</dbReference>
<keyword evidence="14" id="KW-1185">Reference proteome</keyword>
<keyword evidence="10" id="KW-1133">Transmembrane helix</keyword>
<dbReference type="SUPFAM" id="SSF158472">
    <property type="entry name" value="HAMP domain-like"/>
    <property type="match status" value="1"/>
</dbReference>
<dbReference type="InterPro" id="IPR036890">
    <property type="entry name" value="HATPase_C_sf"/>
</dbReference>
<dbReference type="Pfam" id="PF00512">
    <property type="entry name" value="HisKA"/>
    <property type="match status" value="1"/>
</dbReference>
<dbReference type="InterPro" id="IPR003594">
    <property type="entry name" value="HATPase_dom"/>
</dbReference>
<dbReference type="SMART" id="SM00304">
    <property type="entry name" value="HAMP"/>
    <property type="match status" value="1"/>
</dbReference>
<dbReference type="GO" id="GO:0005886">
    <property type="term" value="C:plasma membrane"/>
    <property type="evidence" value="ECO:0007669"/>
    <property type="project" value="UniProtKB-SubCell"/>
</dbReference>